<feature type="region of interest" description="Disordered" evidence="1">
    <location>
        <begin position="1"/>
        <end position="36"/>
    </location>
</feature>
<proteinExistence type="predicted"/>
<evidence type="ECO:0000313" key="4">
    <source>
        <dbReference type="Proteomes" id="UP000252167"/>
    </source>
</evidence>
<dbReference type="Proteomes" id="UP000252167">
    <property type="component" value="Unassembled WGS sequence"/>
</dbReference>
<organism evidence="3 4">
    <name type="scientific">Glutamicibacter soli</name>
    <dbReference type="NCBI Taxonomy" id="453836"/>
    <lineage>
        <taxon>Bacteria</taxon>
        <taxon>Bacillati</taxon>
        <taxon>Actinomycetota</taxon>
        <taxon>Actinomycetes</taxon>
        <taxon>Micrococcales</taxon>
        <taxon>Micrococcaceae</taxon>
        <taxon>Glutamicibacter</taxon>
    </lineage>
</organism>
<evidence type="ECO:0000313" key="3">
    <source>
        <dbReference type="EMBL" id="RBM04317.1"/>
    </source>
</evidence>
<sequence>MSENAHPAGDAQPGNGDRCRVAAGTHKGKSGTVEDLNTSKTGALTLTVRQEDGTRFKTLARNVVVERRHPADG</sequence>
<gene>
    <name evidence="3" type="ORF">C1H84_03320</name>
</gene>
<accession>A0A365YPM0</accession>
<dbReference type="InterPro" id="IPR005824">
    <property type="entry name" value="KOW"/>
</dbReference>
<reference evidence="3 4" key="1">
    <citation type="submission" date="2018-01" db="EMBL/GenBank/DDBJ databases">
        <title>Glutamicibacter soli strain NHPC-3 Whole genome sequence and assembly.</title>
        <authorList>
            <person name="Choudhury P."/>
            <person name="Gupta D."/>
            <person name="Sengupta K."/>
            <person name="Jawed A."/>
            <person name="Sultana N."/>
            <person name="Saha P."/>
        </authorList>
    </citation>
    <scope>NUCLEOTIDE SEQUENCE [LARGE SCALE GENOMIC DNA]</scope>
    <source>
        <strain evidence="3 4">NHPC-3</strain>
    </source>
</reference>
<protein>
    <submittedName>
        <fullName evidence="3">RNA-binding protein</fullName>
    </submittedName>
</protein>
<dbReference type="AlphaFoldDB" id="A0A365YPM0"/>
<dbReference type="Pfam" id="PF00467">
    <property type="entry name" value="KOW"/>
    <property type="match status" value="1"/>
</dbReference>
<keyword evidence="4" id="KW-1185">Reference proteome</keyword>
<feature type="domain" description="KOW" evidence="2">
    <location>
        <begin position="16"/>
        <end position="40"/>
    </location>
</feature>
<dbReference type="RefSeq" id="WP_113606508.1">
    <property type="nucleotide sequence ID" value="NZ_POAF01000001.1"/>
</dbReference>
<comment type="caution">
    <text evidence="3">The sequence shown here is derived from an EMBL/GenBank/DDBJ whole genome shotgun (WGS) entry which is preliminary data.</text>
</comment>
<evidence type="ECO:0000259" key="2">
    <source>
        <dbReference type="Pfam" id="PF00467"/>
    </source>
</evidence>
<evidence type="ECO:0000256" key="1">
    <source>
        <dbReference type="SAM" id="MobiDB-lite"/>
    </source>
</evidence>
<name>A0A365YPM0_9MICC</name>
<dbReference type="EMBL" id="POAF01000001">
    <property type="protein sequence ID" value="RBM04317.1"/>
    <property type="molecule type" value="Genomic_DNA"/>
</dbReference>